<protein>
    <submittedName>
        <fullName evidence="1">WD repeat domain 17</fullName>
    </submittedName>
</protein>
<organism evidence="1 2">
    <name type="scientific">Macaca mulatta</name>
    <name type="common">Rhesus macaque</name>
    <dbReference type="NCBI Taxonomy" id="9544"/>
    <lineage>
        <taxon>Eukaryota</taxon>
        <taxon>Metazoa</taxon>
        <taxon>Chordata</taxon>
        <taxon>Craniata</taxon>
        <taxon>Vertebrata</taxon>
        <taxon>Euteleostomi</taxon>
        <taxon>Mammalia</taxon>
        <taxon>Eutheria</taxon>
        <taxon>Euarchontoglires</taxon>
        <taxon>Primates</taxon>
        <taxon>Haplorrhini</taxon>
        <taxon>Catarrhini</taxon>
        <taxon>Cercopithecidae</taxon>
        <taxon>Cercopithecinae</taxon>
        <taxon>Macaca</taxon>
    </lineage>
</organism>
<dbReference type="Bgee" id="ENSMMUG00000013730">
    <property type="expression patterns" value="Expressed in prefrontal cortex and 17 other cell types or tissues"/>
</dbReference>
<keyword evidence="2" id="KW-1185">Reference proteome</keyword>
<dbReference type="ExpressionAtlas" id="A0A5F7Z787">
    <property type="expression patterns" value="baseline"/>
</dbReference>
<accession>A0A5F7Z787</accession>
<dbReference type="SMR" id="A0A5F7Z787"/>
<gene>
    <name evidence="1 3" type="primary">WDR17</name>
</gene>
<reference evidence="1" key="4">
    <citation type="submission" date="2025-09" db="UniProtKB">
        <authorList>
            <consortium name="Ensembl"/>
        </authorList>
    </citation>
    <scope>IDENTIFICATION</scope>
    <source>
        <strain evidence="1">17573</strain>
    </source>
</reference>
<dbReference type="AlphaFoldDB" id="A0A5F7Z787"/>
<dbReference type="VEuPathDB" id="HostDB:ENSMMUG00000013730"/>
<evidence type="ECO:0000313" key="1">
    <source>
        <dbReference type="Ensembl" id="ENSMMUP00000061246.1"/>
    </source>
</evidence>
<dbReference type="Proteomes" id="UP000006718">
    <property type="component" value="Chromosome 5"/>
</dbReference>
<dbReference type="Ensembl" id="ENSMMUT00000106587.1">
    <property type="protein sequence ID" value="ENSMMUP00000061246.1"/>
    <property type="gene ID" value="ENSMMUG00000013730.4"/>
</dbReference>
<reference evidence="1" key="3">
    <citation type="submission" date="2025-08" db="UniProtKB">
        <authorList>
            <consortium name="Ensembl"/>
        </authorList>
    </citation>
    <scope>IDENTIFICATION</scope>
    <source>
        <strain evidence="1">17573</strain>
    </source>
</reference>
<reference evidence="1" key="2">
    <citation type="submission" date="2019-01" db="EMBL/GenBank/DDBJ databases">
        <authorList>
            <person name="Graves T."/>
            <person name="Eichler E.E."/>
            <person name="Wilson R.K."/>
        </authorList>
    </citation>
    <scope>NUCLEOTIDE SEQUENCE [LARGE SCALE GENOMIC DNA]</scope>
    <source>
        <strain evidence="1">17573</strain>
    </source>
</reference>
<dbReference type="GeneTree" id="ENSGT00940000158602"/>
<dbReference type="VGNC" id="VGNC:100287">
    <property type="gene designation" value="WDR17"/>
</dbReference>
<name>A0A5F7Z787_MACMU</name>
<reference evidence="2" key="1">
    <citation type="journal article" date="2007" name="Science">
        <title>Evolutionary and biomedical insights from the rhesus macaque genome.</title>
        <authorList>
            <person name="Gibbs R.A."/>
            <person name="Rogers J."/>
            <person name="Katze M.G."/>
            <person name="Bumgarner R."/>
            <person name="Weinstock G.M."/>
            <person name="Mardis E.R."/>
            <person name="Remington K.A."/>
            <person name="Strausberg R.L."/>
            <person name="Venter J.C."/>
            <person name="Wilson R.K."/>
            <person name="Batzer M.A."/>
            <person name="Bustamante C.D."/>
            <person name="Eichler E.E."/>
            <person name="Hahn M.W."/>
            <person name="Hardison R.C."/>
            <person name="Makova K.D."/>
            <person name="Miller W."/>
            <person name="Milosavljevic A."/>
            <person name="Palermo R.E."/>
            <person name="Siepel A."/>
            <person name="Sikela J.M."/>
            <person name="Attaway T."/>
            <person name="Bell S."/>
            <person name="Bernard K.E."/>
            <person name="Buhay C.J."/>
            <person name="Chandrabose M.N."/>
            <person name="Dao M."/>
            <person name="Davis C."/>
            <person name="Delehaunty K.D."/>
            <person name="Ding Y."/>
            <person name="Dinh H.H."/>
            <person name="Dugan-Rocha S."/>
            <person name="Fulton L.A."/>
            <person name="Gabisi R.A."/>
            <person name="Garner T.T."/>
            <person name="Godfrey J."/>
            <person name="Hawes A.C."/>
            <person name="Hernandez J."/>
            <person name="Hines S."/>
            <person name="Holder M."/>
            <person name="Hume J."/>
            <person name="Jhangiani S.N."/>
            <person name="Joshi V."/>
            <person name="Khan Z.M."/>
            <person name="Kirkness E.F."/>
            <person name="Cree A."/>
            <person name="Fowler R.G."/>
            <person name="Lee S."/>
            <person name="Lewis L.R."/>
            <person name="Li Z."/>
            <person name="Liu Y.-S."/>
            <person name="Moore S.M."/>
            <person name="Muzny D."/>
            <person name="Nazareth L.V."/>
            <person name="Ngo D.N."/>
            <person name="Okwuonu G.O."/>
            <person name="Pai G."/>
            <person name="Parker D."/>
            <person name="Paul H.A."/>
            <person name="Pfannkoch C."/>
            <person name="Pohl C.S."/>
            <person name="Rogers Y.-H.C."/>
            <person name="Ruiz S.J."/>
            <person name="Sabo A."/>
            <person name="Santibanez J."/>
            <person name="Schneider B.W."/>
            <person name="Smith S.M."/>
            <person name="Sodergren E."/>
            <person name="Svatek A.F."/>
            <person name="Utterback T.R."/>
            <person name="Vattathil S."/>
            <person name="Warren W."/>
            <person name="White C.S."/>
            <person name="Chinwalla A.T."/>
            <person name="Feng Y."/>
            <person name="Halpern A.L."/>
            <person name="Hillier L.W."/>
            <person name="Huang X."/>
            <person name="Minx P."/>
            <person name="Nelson J.O."/>
            <person name="Pepin K.H."/>
            <person name="Qin X."/>
            <person name="Sutton G.G."/>
            <person name="Venter E."/>
            <person name="Walenz B.P."/>
            <person name="Wallis J.W."/>
            <person name="Worley K.C."/>
            <person name="Yang S.-P."/>
            <person name="Jones S.M."/>
            <person name="Marra M.A."/>
            <person name="Rocchi M."/>
            <person name="Schein J.E."/>
            <person name="Baertsch R."/>
            <person name="Clarke L."/>
            <person name="Csuros M."/>
            <person name="Glasscock J."/>
            <person name="Harris R.A."/>
            <person name="Havlak P."/>
            <person name="Jackson A.R."/>
            <person name="Jiang H."/>
            <person name="Liu Y."/>
            <person name="Messina D.N."/>
            <person name="Shen Y."/>
            <person name="Song H.X.-Z."/>
            <person name="Wylie T."/>
            <person name="Zhang L."/>
            <person name="Birney E."/>
            <person name="Han K."/>
            <person name="Konkel M.K."/>
            <person name="Lee J."/>
            <person name="Smit A.F.A."/>
            <person name="Ullmer B."/>
            <person name="Wang H."/>
            <person name="Xing J."/>
            <person name="Burhans R."/>
            <person name="Cheng Z."/>
            <person name="Karro J.E."/>
            <person name="Ma J."/>
            <person name="Raney B."/>
            <person name="She X."/>
            <person name="Cox M.J."/>
            <person name="Demuth J.P."/>
            <person name="Dumas L.J."/>
            <person name="Han S.-G."/>
            <person name="Hopkins J."/>
            <person name="Karimpour-Fard A."/>
            <person name="Kim Y.H."/>
            <person name="Pollack J.R."/>
            <person name="Vinar T."/>
            <person name="Addo-Quaye C."/>
            <person name="Degenhardt J."/>
            <person name="Denby A."/>
            <person name="Hubisz M.J."/>
            <person name="Indap A."/>
            <person name="Kosiol C."/>
            <person name="Lahn B.T."/>
            <person name="Lawson H.A."/>
            <person name="Marklein A."/>
            <person name="Nielsen R."/>
            <person name="Vallender E.J."/>
            <person name="Clark A.G."/>
            <person name="Ferguson B."/>
            <person name="Hernandez R.D."/>
            <person name="Hirani K."/>
            <person name="Kehrer-Sawatzki H."/>
            <person name="Kolb J."/>
            <person name="Patil S."/>
            <person name="Pu L.-L."/>
            <person name="Ren Y."/>
            <person name="Smith D.G."/>
            <person name="Wheeler D.A."/>
            <person name="Schenck I."/>
            <person name="Ball E.V."/>
            <person name="Chen R."/>
            <person name="Cooper D.N."/>
            <person name="Giardine B."/>
            <person name="Hsu F."/>
            <person name="Kent W.J."/>
            <person name="Lesk A."/>
            <person name="Nelson D.L."/>
            <person name="O'brien W.E."/>
            <person name="Pruefer K."/>
            <person name="Stenson P.D."/>
            <person name="Wallace J.C."/>
            <person name="Ke H."/>
            <person name="Liu X.-M."/>
            <person name="Wang P."/>
            <person name="Xiang A.P."/>
            <person name="Yang F."/>
            <person name="Barber G.P."/>
            <person name="Haussler D."/>
            <person name="Karolchik D."/>
            <person name="Kern A.D."/>
            <person name="Kuhn R.M."/>
            <person name="Smith K.E."/>
            <person name="Zwieg A.S."/>
        </authorList>
    </citation>
    <scope>NUCLEOTIDE SEQUENCE [LARGE SCALE GENOMIC DNA]</scope>
    <source>
        <strain evidence="2">17573</strain>
    </source>
</reference>
<proteinExistence type="predicted"/>
<sequence>HLMYFVKGKLYQKHGTGICSPSVRPQEAFHRGRRKKRKVYTVFRDSLHLTKGVIDFFKALILPFFPLNVNKQFMNNYLIKVFSYKFAWEIEHSTKRTKKSLKVELNDWQQVEKFLFKKKGEMPQQVRHGSVHCTAAHPSLRLEEVDRLLNKREIKSFTDNKVSFAIYQFQRHLFLVIRSTVQKSGKDHVGLAQ</sequence>
<evidence type="ECO:0000313" key="3">
    <source>
        <dbReference type="VGNC" id="VGNC:100287"/>
    </source>
</evidence>
<evidence type="ECO:0000313" key="2">
    <source>
        <dbReference type="Proteomes" id="UP000006718"/>
    </source>
</evidence>